<reference evidence="2 3" key="1">
    <citation type="submission" date="2020-07" db="EMBL/GenBank/DDBJ databases">
        <title>Description of Kordia aestuariivivens sp. nov., isolated from a tidal flat.</title>
        <authorList>
            <person name="Park S."/>
            <person name="Yoon J.-H."/>
        </authorList>
    </citation>
    <scope>NUCLEOTIDE SEQUENCE [LARGE SCALE GENOMIC DNA]</scope>
    <source>
        <strain evidence="2 3">YSTF-M3</strain>
    </source>
</reference>
<dbReference type="Proteomes" id="UP000619238">
    <property type="component" value="Unassembled WGS sequence"/>
</dbReference>
<comment type="caution">
    <text evidence="2">The sequence shown here is derived from an EMBL/GenBank/DDBJ whole genome shotgun (WGS) entry which is preliminary data.</text>
</comment>
<gene>
    <name evidence="2" type="ORF">H2O64_01700</name>
</gene>
<dbReference type="EMBL" id="JACGWS010000001">
    <property type="protein sequence ID" value="MBC8753365.1"/>
    <property type="molecule type" value="Genomic_DNA"/>
</dbReference>
<evidence type="ECO:0000256" key="1">
    <source>
        <dbReference type="SAM" id="SignalP"/>
    </source>
</evidence>
<keyword evidence="1" id="KW-0732">Signal</keyword>
<evidence type="ECO:0000313" key="3">
    <source>
        <dbReference type="Proteomes" id="UP000619238"/>
    </source>
</evidence>
<evidence type="ECO:0000313" key="2">
    <source>
        <dbReference type="EMBL" id="MBC8753365.1"/>
    </source>
</evidence>
<organism evidence="2 3">
    <name type="scientific">Kordia aestuariivivens</name>
    <dbReference type="NCBI Taxonomy" id="2759037"/>
    <lineage>
        <taxon>Bacteria</taxon>
        <taxon>Pseudomonadati</taxon>
        <taxon>Bacteroidota</taxon>
        <taxon>Flavobacteriia</taxon>
        <taxon>Flavobacteriales</taxon>
        <taxon>Flavobacteriaceae</taxon>
        <taxon>Kordia</taxon>
    </lineage>
</organism>
<accession>A0ABR7Q491</accession>
<proteinExistence type="predicted"/>
<keyword evidence="3" id="KW-1185">Reference proteome</keyword>
<feature type="signal peptide" evidence="1">
    <location>
        <begin position="1"/>
        <end position="19"/>
    </location>
</feature>
<evidence type="ECO:0008006" key="4">
    <source>
        <dbReference type="Google" id="ProtNLM"/>
    </source>
</evidence>
<feature type="chain" id="PRO_5046304369" description="Lipocalin-like domain-containing protein" evidence="1">
    <location>
        <begin position="20"/>
        <end position="136"/>
    </location>
</feature>
<dbReference type="RefSeq" id="WP_187560402.1">
    <property type="nucleotide sequence ID" value="NZ_JACGWS010000001.1"/>
</dbReference>
<sequence length="136" mass="15260">MKILFFASTLALCILLNFTQTDENLLNESTVDISLLKGTWKIDLSPEDTTDANFAKMVITEVGKNSLNGYFYRDGVKIREGRINTQRGIIYAALVSGDNSGTYHTSFFYKEGLLYGSTHSIDKDFLAVWIGTKEIE</sequence>
<name>A0ABR7Q491_9FLAO</name>
<protein>
    <recommendedName>
        <fullName evidence="4">Lipocalin-like domain-containing protein</fullName>
    </recommendedName>
</protein>